<evidence type="ECO:0000313" key="3">
    <source>
        <dbReference type="EMBL" id="SMX46135.1"/>
    </source>
</evidence>
<dbReference type="Proteomes" id="UP000220836">
    <property type="component" value="Unassembled WGS sequence"/>
</dbReference>
<organism evidence="3 4">
    <name type="scientific">Pelagimonas varians</name>
    <dbReference type="NCBI Taxonomy" id="696760"/>
    <lineage>
        <taxon>Bacteria</taxon>
        <taxon>Pseudomonadati</taxon>
        <taxon>Pseudomonadota</taxon>
        <taxon>Alphaproteobacteria</taxon>
        <taxon>Rhodobacterales</taxon>
        <taxon>Roseobacteraceae</taxon>
        <taxon>Pelagimonas</taxon>
    </lineage>
</organism>
<dbReference type="InterPro" id="IPR036928">
    <property type="entry name" value="AS_sf"/>
</dbReference>
<name>A0A238KTK6_9RHOB</name>
<dbReference type="InterPro" id="IPR023631">
    <property type="entry name" value="Amidase_dom"/>
</dbReference>
<dbReference type="PANTHER" id="PTHR11895:SF7">
    <property type="entry name" value="GLUTAMYL-TRNA(GLN) AMIDOTRANSFERASE SUBUNIT A, MITOCHONDRIAL"/>
    <property type="match status" value="1"/>
</dbReference>
<keyword evidence="4" id="KW-1185">Reference proteome</keyword>
<dbReference type="AlphaFoldDB" id="A0A238KTK6"/>
<dbReference type="InterPro" id="IPR000120">
    <property type="entry name" value="Amidase"/>
</dbReference>
<sequence>MAFSRRSFMKSSVATVASTIVAGRPSSVFAHPRTTDEFVDYDALGMANLIKSGDITAREALEITIRRIEAMEPIINVINTRTYERAFDKAATIPTDTVFAGMPVLIKDMVDVGGVRRSDGSRMMLTNIPKENVKYIDGVEAAGMNIVGMTNVPEFAQLGIITNNKAFGLSRNPWDLSLSTLGSSGGSGAAVAAGIVPLAHGTDGGGSNRLPSNAQGIFGMKPSRARMLSGEAGGSHSPVKTNQSLSRTVRDSAALFVHTEDPNGPFKPIGLITGPSTRRLRIGFARTIRGGMAIEAPVSAAQENTAQLLRDLGHEVVEAEIPVFHDEFFRNYNGAFLGQFSVFNDQALAISGVEAADSGLLDPFTASLIAYGAGTPDDVAAAGLDYLATVPVAYAELFSKIDILLSPVMPFLSIKGDTITPETLVNESVLALIQHTLSFTVSANVSGHCAMSVPLNWDPESGLPIGSMFQAAAGNDGMLYELAFELEQSRPWKDKWAPYSVKYIPI</sequence>
<gene>
    <name evidence="3" type="primary">nylA</name>
    <name evidence="3" type="ORF">PEV8663_03201</name>
</gene>
<evidence type="ECO:0000259" key="2">
    <source>
        <dbReference type="Pfam" id="PF01425"/>
    </source>
</evidence>
<dbReference type="EC" id="3.5.2.12" evidence="3"/>
<evidence type="ECO:0000313" key="4">
    <source>
        <dbReference type="Proteomes" id="UP000220836"/>
    </source>
</evidence>
<dbReference type="InterPro" id="IPR006311">
    <property type="entry name" value="TAT_signal"/>
</dbReference>
<accession>A0A238KTK6</accession>
<feature type="domain" description="Amidase" evidence="2">
    <location>
        <begin position="59"/>
        <end position="479"/>
    </location>
</feature>
<dbReference type="EMBL" id="FXYH01000012">
    <property type="protein sequence ID" value="SMX46135.1"/>
    <property type="molecule type" value="Genomic_DNA"/>
</dbReference>
<dbReference type="PANTHER" id="PTHR11895">
    <property type="entry name" value="TRANSAMIDASE"/>
    <property type="match status" value="1"/>
</dbReference>
<reference evidence="3 4" key="1">
    <citation type="submission" date="2017-05" db="EMBL/GenBank/DDBJ databases">
        <authorList>
            <person name="Song R."/>
            <person name="Chenine A.L."/>
            <person name="Ruprecht R.M."/>
        </authorList>
    </citation>
    <scope>NUCLEOTIDE SEQUENCE [LARGE SCALE GENOMIC DNA]</scope>
    <source>
        <strain evidence="3 4">CECT 8663</strain>
    </source>
</reference>
<evidence type="ECO:0000256" key="1">
    <source>
        <dbReference type="ARBA" id="ARBA00009199"/>
    </source>
</evidence>
<dbReference type="Gene3D" id="3.90.1300.10">
    <property type="entry name" value="Amidase signature (AS) domain"/>
    <property type="match status" value="1"/>
</dbReference>
<dbReference type="Pfam" id="PF01425">
    <property type="entry name" value="Amidase"/>
    <property type="match status" value="1"/>
</dbReference>
<proteinExistence type="inferred from homology"/>
<protein>
    <submittedName>
        <fullName evidence="3">6-aminohexanoate-cyclic-dimer hydrolase</fullName>
        <ecNumber evidence="3">3.5.2.12</ecNumber>
    </submittedName>
</protein>
<dbReference type="PROSITE" id="PS51318">
    <property type="entry name" value="TAT"/>
    <property type="match status" value="1"/>
</dbReference>
<keyword evidence="3" id="KW-0378">Hydrolase</keyword>
<dbReference type="GO" id="GO:0019874">
    <property type="term" value="F:6-aminohexanoate-cyclic-dimer hydrolase activity"/>
    <property type="evidence" value="ECO:0007669"/>
    <property type="project" value="UniProtKB-EC"/>
</dbReference>
<dbReference type="SUPFAM" id="SSF75304">
    <property type="entry name" value="Amidase signature (AS) enzymes"/>
    <property type="match status" value="1"/>
</dbReference>
<comment type="similarity">
    <text evidence="1">Belongs to the amidase family.</text>
</comment>